<dbReference type="InterPro" id="IPR011993">
    <property type="entry name" value="PH-like_dom_sf"/>
</dbReference>
<feature type="domain" description="PH" evidence="2">
    <location>
        <begin position="108"/>
        <end position="243"/>
    </location>
</feature>
<comment type="caution">
    <text evidence="3">The sequence shown here is derived from an EMBL/GenBank/DDBJ whole genome shotgun (WGS) entry which is preliminary data.</text>
</comment>
<gene>
    <name evidence="3" type="ORF">AB1Y20_004597</name>
</gene>
<dbReference type="SMART" id="SM00233">
    <property type="entry name" value="PH"/>
    <property type="match status" value="1"/>
</dbReference>
<evidence type="ECO:0000313" key="4">
    <source>
        <dbReference type="Proteomes" id="UP001515480"/>
    </source>
</evidence>
<dbReference type="PANTHER" id="PTHR36127:SF3">
    <property type="entry name" value="COMM DOMAIN-CONTAINING PROTEIN"/>
    <property type="match status" value="1"/>
</dbReference>
<evidence type="ECO:0000313" key="3">
    <source>
        <dbReference type="EMBL" id="KAL1508496.1"/>
    </source>
</evidence>
<dbReference type="Proteomes" id="UP001515480">
    <property type="component" value="Unassembled WGS sequence"/>
</dbReference>
<dbReference type="EMBL" id="JBGBPQ010000016">
    <property type="protein sequence ID" value="KAL1508496.1"/>
    <property type="molecule type" value="Genomic_DNA"/>
</dbReference>
<organism evidence="3 4">
    <name type="scientific">Prymnesium parvum</name>
    <name type="common">Toxic golden alga</name>
    <dbReference type="NCBI Taxonomy" id="97485"/>
    <lineage>
        <taxon>Eukaryota</taxon>
        <taxon>Haptista</taxon>
        <taxon>Haptophyta</taxon>
        <taxon>Prymnesiophyceae</taxon>
        <taxon>Prymnesiales</taxon>
        <taxon>Prymnesiaceae</taxon>
        <taxon>Prymnesium</taxon>
    </lineage>
</organism>
<evidence type="ECO:0000256" key="1">
    <source>
        <dbReference type="SAM" id="MobiDB-lite"/>
    </source>
</evidence>
<dbReference type="PROSITE" id="PS50003">
    <property type="entry name" value="PH_DOMAIN"/>
    <property type="match status" value="1"/>
</dbReference>
<dbReference type="InterPro" id="IPR056651">
    <property type="entry name" value="GlfB-like_C"/>
</dbReference>
<dbReference type="Gene3D" id="2.30.29.30">
    <property type="entry name" value="Pleckstrin-homology domain (PH domain)/Phosphotyrosine-binding domain (PTB)"/>
    <property type="match status" value="1"/>
</dbReference>
<proteinExistence type="predicted"/>
<keyword evidence="4" id="KW-1185">Reference proteome</keyword>
<dbReference type="InterPro" id="IPR001849">
    <property type="entry name" value="PH_domain"/>
</dbReference>
<dbReference type="Pfam" id="PF00169">
    <property type="entry name" value="PH"/>
    <property type="match status" value="1"/>
</dbReference>
<dbReference type="SUPFAM" id="SSF50729">
    <property type="entry name" value="PH domain-like"/>
    <property type="match status" value="1"/>
</dbReference>
<accession>A0AB34IWN7</accession>
<dbReference type="AlphaFoldDB" id="A0AB34IWN7"/>
<sequence length="717" mass="80507">MEEVGGTPREKRHSNILLQDIQEGKTLLRTSDHNVKDQPGDSETFARGGLLNELRKGKELKQAVLPAGKDSVSQTMARGGLLNELQRKTKPSTPSAEGAGQVVDPSSRVIKEGWLHKRATNGIWQKRYFVLTPASFSYTLRPSAPPKNSPRWNIVNTPPPKAMEMRSTSIEDGGASERQETASVKGAGESSKSVIPVEELRDVHSTGTGGDFSLCHNERQMRLRADTAPEAARWVEALVTQQLEGRRNEDGEQDAKGVLEGLVSPVLSVLAMGKSGELVQHTALGKCVLTVVDQLREGREVKEKLAHICEMADSIPAGEAPDLPLPRTLREWGLPESQTARLLRWAHPRVLQPLTATLFDNLSTKLIIDVDKRSWETRLEFEPAPADGYEVTVRHWLWWHATVRRTTVANAPTLSSKSVDDEVTRFRFKLQLKLNFLPNSVEEILRCELHVIDYEFEPCSRQAKDEGKAALKPLCLPHLEYYQIWSRPLHRLPVHKDVPRLLKGMLVTTYDGRELYRDDGTAKPSDPAKQVNALRSLMLALATELDPPAVPTIIEEKLPEYLHAQTGDVAEGLRSFLLESGMPEHAICVQILKCIHQELIFPAVSSLRNSIYTVLPYKDIKGEWRVAVDIGVDSVKVTHRKWEQTQDYDAAAFFKFRWGLTLIFDRRMRTLLETSVFVLDFEFGPSTSEECKRVASAVLKPWLGPGVLYKRMWATAF</sequence>
<name>A0AB34IWN7_PRYPA</name>
<feature type="region of interest" description="Disordered" evidence="1">
    <location>
        <begin position="142"/>
        <end position="192"/>
    </location>
</feature>
<protein>
    <recommendedName>
        <fullName evidence="2">PH domain-containing protein</fullName>
    </recommendedName>
</protein>
<dbReference type="PANTHER" id="PTHR36127">
    <property type="entry name" value="EXPRESSED PROTEIN"/>
    <property type="match status" value="1"/>
</dbReference>
<dbReference type="Pfam" id="PF24929">
    <property type="entry name" value="GlfB_C"/>
    <property type="match status" value="1"/>
</dbReference>
<evidence type="ECO:0000259" key="2">
    <source>
        <dbReference type="PROSITE" id="PS50003"/>
    </source>
</evidence>
<reference evidence="3 4" key="1">
    <citation type="journal article" date="2024" name="Science">
        <title>Giant polyketide synthase enzymes in the biosynthesis of giant marine polyether toxins.</title>
        <authorList>
            <person name="Fallon T.R."/>
            <person name="Shende V.V."/>
            <person name="Wierzbicki I.H."/>
            <person name="Pendleton A.L."/>
            <person name="Watervoot N.F."/>
            <person name="Auber R.P."/>
            <person name="Gonzalez D.J."/>
            <person name="Wisecaver J.H."/>
            <person name="Moore B.S."/>
        </authorList>
    </citation>
    <scope>NUCLEOTIDE SEQUENCE [LARGE SCALE GENOMIC DNA]</scope>
    <source>
        <strain evidence="3 4">12B1</strain>
    </source>
</reference>